<dbReference type="InterPro" id="IPR003680">
    <property type="entry name" value="Flavodoxin_fold"/>
</dbReference>
<comment type="catalytic activity">
    <reaction evidence="6">
        <text>2 a quinone + NADH + H(+) = 2 a 1,4-benzosemiquinone + NAD(+)</text>
        <dbReference type="Rhea" id="RHEA:65952"/>
        <dbReference type="ChEBI" id="CHEBI:15378"/>
        <dbReference type="ChEBI" id="CHEBI:57540"/>
        <dbReference type="ChEBI" id="CHEBI:57945"/>
        <dbReference type="ChEBI" id="CHEBI:132124"/>
        <dbReference type="ChEBI" id="CHEBI:134225"/>
    </reaction>
</comment>
<dbReference type="InterPro" id="IPR050104">
    <property type="entry name" value="FMN-dep_NADH:Q_OxRdtase_AzoR1"/>
</dbReference>
<keyword evidence="3 6" id="KW-0560">Oxidoreductase</keyword>
<keyword evidence="1 6" id="KW-0285">Flavoprotein</keyword>
<comment type="caution">
    <text evidence="8">The sequence shown here is derived from an EMBL/GenBank/DDBJ whole genome shotgun (WGS) entry which is preliminary data.</text>
</comment>
<reference evidence="8 9" key="1">
    <citation type="submission" date="2021-02" db="EMBL/GenBank/DDBJ databases">
        <title>A novel species of genus Amphritea isolated from a fishpond in China.</title>
        <authorList>
            <person name="Lu H."/>
        </authorList>
    </citation>
    <scope>NUCLEOTIDE SEQUENCE [LARGE SCALE GENOMIC DNA]</scope>
    <source>
        <strain evidence="8 9">RP18W</strain>
    </source>
</reference>
<dbReference type="EC" id="1.7.1.17" evidence="6"/>
<comment type="caution">
    <text evidence="6">Lacks conserved residue(s) required for the propagation of feature annotation.</text>
</comment>
<accession>A0ABS2WCP4</accession>
<dbReference type="RefSeq" id="WP_205214330.1">
    <property type="nucleotide sequence ID" value="NZ_JAFFZP010000041.1"/>
</dbReference>
<comment type="cofactor">
    <cofactor evidence="6">
        <name>FMN</name>
        <dbReference type="ChEBI" id="CHEBI:58210"/>
    </cofactor>
    <text evidence="6">Binds 1 FMN per subunit.</text>
</comment>
<name>A0ABS2WCP4_9GAMM</name>
<evidence type="ECO:0000256" key="2">
    <source>
        <dbReference type="ARBA" id="ARBA00022643"/>
    </source>
</evidence>
<dbReference type="PANTHER" id="PTHR43741">
    <property type="entry name" value="FMN-DEPENDENT NADH-AZOREDUCTASE 1"/>
    <property type="match status" value="1"/>
</dbReference>
<dbReference type="PANTHER" id="PTHR43741:SF2">
    <property type="entry name" value="FMN-DEPENDENT NADH:QUINONE OXIDOREDUCTASE"/>
    <property type="match status" value="1"/>
</dbReference>
<keyword evidence="4 6" id="KW-0520">NAD</keyword>
<feature type="binding site" evidence="6">
    <location>
        <position position="10"/>
    </location>
    <ligand>
        <name>FMN</name>
        <dbReference type="ChEBI" id="CHEBI:58210"/>
    </ligand>
</feature>
<dbReference type="SUPFAM" id="SSF52218">
    <property type="entry name" value="Flavoproteins"/>
    <property type="match status" value="1"/>
</dbReference>
<gene>
    <name evidence="6" type="primary">azoR</name>
    <name evidence="8" type="ORF">JW498_19130</name>
</gene>
<evidence type="ECO:0000256" key="5">
    <source>
        <dbReference type="ARBA" id="ARBA00048542"/>
    </source>
</evidence>
<dbReference type="InterPro" id="IPR029039">
    <property type="entry name" value="Flavoprotein-like_sf"/>
</dbReference>
<evidence type="ECO:0000256" key="1">
    <source>
        <dbReference type="ARBA" id="ARBA00022630"/>
    </source>
</evidence>
<comment type="catalytic activity">
    <reaction evidence="5">
        <text>N,N-dimethyl-1,4-phenylenediamine + anthranilate + 2 NAD(+) = 2-(4-dimethylaminophenyl)diazenylbenzoate + 2 NADH + 2 H(+)</text>
        <dbReference type="Rhea" id="RHEA:55872"/>
        <dbReference type="ChEBI" id="CHEBI:15378"/>
        <dbReference type="ChEBI" id="CHEBI:15783"/>
        <dbReference type="ChEBI" id="CHEBI:16567"/>
        <dbReference type="ChEBI" id="CHEBI:57540"/>
        <dbReference type="ChEBI" id="CHEBI:57945"/>
        <dbReference type="ChEBI" id="CHEBI:71579"/>
        <dbReference type="EC" id="1.7.1.17"/>
    </reaction>
    <physiologicalReaction direction="right-to-left" evidence="5">
        <dbReference type="Rhea" id="RHEA:55874"/>
    </physiologicalReaction>
</comment>
<dbReference type="Gene3D" id="3.40.50.360">
    <property type="match status" value="1"/>
</dbReference>
<comment type="subunit">
    <text evidence="6">Homodimer.</text>
</comment>
<dbReference type="InterPro" id="IPR023048">
    <property type="entry name" value="NADH:quinone_OxRdtase_FMN_depd"/>
</dbReference>
<dbReference type="HAMAP" id="MF_01216">
    <property type="entry name" value="Azoreductase_type1"/>
    <property type="match status" value="1"/>
</dbReference>
<evidence type="ECO:0000256" key="6">
    <source>
        <dbReference type="HAMAP-Rule" id="MF_01216"/>
    </source>
</evidence>
<proteinExistence type="inferred from homology"/>
<evidence type="ECO:0000313" key="9">
    <source>
        <dbReference type="Proteomes" id="UP000760472"/>
    </source>
</evidence>
<dbReference type="Proteomes" id="UP000760472">
    <property type="component" value="Unassembled WGS sequence"/>
</dbReference>
<comment type="similarity">
    <text evidence="6">Belongs to the azoreductase type 1 family.</text>
</comment>
<evidence type="ECO:0000256" key="3">
    <source>
        <dbReference type="ARBA" id="ARBA00023002"/>
    </source>
</evidence>
<evidence type="ECO:0000259" key="7">
    <source>
        <dbReference type="Pfam" id="PF02525"/>
    </source>
</evidence>
<evidence type="ECO:0000256" key="4">
    <source>
        <dbReference type="ARBA" id="ARBA00023027"/>
    </source>
</evidence>
<dbReference type="Pfam" id="PF02525">
    <property type="entry name" value="Flavodoxin_2"/>
    <property type="match status" value="1"/>
</dbReference>
<dbReference type="EMBL" id="JAFFZP010000041">
    <property type="protein sequence ID" value="MBN0989485.1"/>
    <property type="molecule type" value="Genomic_DNA"/>
</dbReference>
<feature type="domain" description="Flavodoxin-like fold" evidence="7">
    <location>
        <begin position="4"/>
        <end position="203"/>
    </location>
</feature>
<organism evidence="8 9">
    <name type="scientific">Amphritea pacifica</name>
    <dbReference type="NCBI Taxonomy" id="2811233"/>
    <lineage>
        <taxon>Bacteria</taxon>
        <taxon>Pseudomonadati</taxon>
        <taxon>Pseudomonadota</taxon>
        <taxon>Gammaproteobacteria</taxon>
        <taxon>Oceanospirillales</taxon>
        <taxon>Oceanospirillaceae</taxon>
        <taxon>Amphritea</taxon>
    </lineage>
</organism>
<sequence>MTAILHIDASARKERSISRTLGETFKHQWLTEKPADRFIYRDIGSTPPDFISESWIAAVFTPEEKRTDEQNLLLALSDVLIEELSEADVIVISTPMYNYGMPASLKAWIDQIVRINKTFTFDLNRGDFPLEPTLSGKFLVLITSCGEFGFEENGARETMNHLGPHLRTLSKYLGADEIHEINVEYQEFGDKRHKRSIESAYKSIPELIKRITKKLASPESPV</sequence>
<keyword evidence="2 6" id="KW-0288">FMN</keyword>
<dbReference type="EC" id="1.6.5.-" evidence="6"/>
<comment type="function">
    <text evidence="6">Also exhibits azoreductase activity. Catalyzes the reductive cleavage of the azo bond in aromatic azo compounds to the corresponding amines.</text>
</comment>
<protein>
    <recommendedName>
        <fullName evidence="6">FMN dependent NADH:quinone oxidoreductase</fullName>
        <ecNumber evidence="6">1.6.5.-</ecNumber>
    </recommendedName>
    <alternativeName>
        <fullName evidence="6">Azo-dye reductase</fullName>
    </alternativeName>
    <alternativeName>
        <fullName evidence="6">FMN-dependent NADH-azo compound oxidoreductase</fullName>
    </alternativeName>
    <alternativeName>
        <fullName evidence="6">FMN-dependent NADH-azoreductase</fullName>
        <ecNumber evidence="6">1.7.1.17</ecNumber>
    </alternativeName>
</protein>
<comment type="function">
    <text evidence="6">Quinone reductase that provides resistance to thiol-specific stress caused by electrophilic quinones.</text>
</comment>
<evidence type="ECO:0000313" key="8">
    <source>
        <dbReference type="EMBL" id="MBN0989485.1"/>
    </source>
</evidence>
<feature type="binding site" evidence="6">
    <location>
        <begin position="16"/>
        <end position="18"/>
    </location>
    <ligand>
        <name>FMN</name>
        <dbReference type="ChEBI" id="CHEBI:58210"/>
    </ligand>
</feature>
<keyword evidence="9" id="KW-1185">Reference proteome</keyword>